<feature type="domain" description="N-acetylmuramoyl-L-alanine amidase" evidence="7">
    <location>
        <begin position="104"/>
        <end position="243"/>
    </location>
</feature>
<dbReference type="EC" id="3.5.1.28" evidence="3"/>
<dbReference type="InterPro" id="IPR036365">
    <property type="entry name" value="PGBD-like_sf"/>
</dbReference>
<name>A0ABY9X8C9_9BACT</name>
<dbReference type="InterPro" id="IPR036505">
    <property type="entry name" value="Amidase/PGRP_sf"/>
</dbReference>
<reference evidence="8 9" key="1">
    <citation type="submission" date="2019-08" db="EMBL/GenBank/DDBJ databases">
        <title>Archangium and Cystobacter genomes.</title>
        <authorList>
            <person name="Chen I.-C.K."/>
            <person name="Wielgoss S."/>
        </authorList>
    </citation>
    <scope>NUCLEOTIDE SEQUENCE [LARGE SCALE GENOMIC DNA]</scope>
    <source>
        <strain evidence="8 9">Cbm 6</strain>
    </source>
</reference>
<organism evidence="8 9">
    <name type="scientific">Archangium minus</name>
    <dbReference type="NCBI Taxonomy" id="83450"/>
    <lineage>
        <taxon>Bacteria</taxon>
        <taxon>Pseudomonadati</taxon>
        <taxon>Myxococcota</taxon>
        <taxon>Myxococcia</taxon>
        <taxon>Myxococcales</taxon>
        <taxon>Cystobacterineae</taxon>
        <taxon>Archangiaceae</taxon>
        <taxon>Archangium</taxon>
    </lineage>
</organism>
<proteinExistence type="inferred from homology"/>
<dbReference type="SUPFAM" id="SSF47090">
    <property type="entry name" value="PGBD-like"/>
    <property type="match status" value="1"/>
</dbReference>
<evidence type="ECO:0000256" key="3">
    <source>
        <dbReference type="ARBA" id="ARBA00011901"/>
    </source>
</evidence>
<dbReference type="InterPro" id="IPR002477">
    <property type="entry name" value="Peptidoglycan-bd-like"/>
</dbReference>
<sequence>MSSSATAHRIPSTTSTSSGSLDLPHVPLSEGSKGSEVQRLQAVLIRLKYLGGRADGDFGPKTKEALARFQRDWRQTPDGAYGPETRTALQKALTPVHKPAVVSRPSPNSEPRNGVDIDAIILHHTGTNRISVDLATLRSRGSRRVSSHYLIAPTGTVYQLVPDSRAAWHAGVSSLHGVTQPSVNARSIGIEITNDGTGLTPFTEAQYLALERLVPYLARTYKVPKENIVGHRDVAPDRKTDPADNFEWERVRRAVDAVL</sequence>
<dbReference type="EMBL" id="CP043494">
    <property type="protein sequence ID" value="WNG51656.1"/>
    <property type="molecule type" value="Genomic_DNA"/>
</dbReference>
<keyword evidence="9" id="KW-1185">Reference proteome</keyword>
<dbReference type="SUPFAM" id="SSF55846">
    <property type="entry name" value="N-acetylmuramoyl-L-alanine amidase-like"/>
    <property type="match status" value="1"/>
</dbReference>
<protein>
    <recommendedName>
        <fullName evidence="3">N-acetylmuramoyl-L-alanine amidase</fullName>
        <ecNumber evidence="3">3.5.1.28</ecNumber>
    </recommendedName>
</protein>
<accession>A0ABY9X8C9</accession>
<evidence type="ECO:0000313" key="8">
    <source>
        <dbReference type="EMBL" id="WNG51656.1"/>
    </source>
</evidence>
<dbReference type="Gene3D" id="3.40.80.10">
    <property type="entry name" value="Peptidoglycan recognition protein-like"/>
    <property type="match status" value="1"/>
</dbReference>
<dbReference type="PANTHER" id="PTHR30417">
    <property type="entry name" value="N-ACETYLMURAMOYL-L-ALANINE AMIDASE AMID"/>
    <property type="match status" value="1"/>
</dbReference>
<dbReference type="SMART" id="SM00644">
    <property type="entry name" value="Ami_2"/>
    <property type="match status" value="1"/>
</dbReference>
<dbReference type="RefSeq" id="WP_395811936.1">
    <property type="nucleotide sequence ID" value="NZ_CP043494.1"/>
</dbReference>
<comment type="catalytic activity">
    <reaction evidence="1">
        <text>Hydrolyzes the link between N-acetylmuramoyl residues and L-amino acid residues in certain cell-wall glycopeptides.</text>
        <dbReference type="EC" id="3.5.1.28"/>
    </reaction>
</comment>
<comment type="similarity">
    <text evidence="2">Belongs to the N-acetylmuramoyl-L-alanine amidase 2 family.</text>
</comment>
<evidence type="ECO:0000256" key="4">
    <source>
        <dbReference type="ARBA" id="ARBA00022801"/>
    </source>
</evidence>
<dbReference type="PANTHER" id="PTHR30417:SF1">
    <property type="entry name" value="N-ACETYLMURAMOYL-L-ALANINE AMIDASE AMID"/>
    <property type="match status" value="1"/>
</dbReference>
<dbReference type="CDD" id="cd06583">
    <property type="entry name" value="PGRP"/>
    <property type="match status" value="1"/>
</dbReference>
<evidence type="ECO:0000256" key="6">
    <source>
        <dbReference type="SAM" id="MobiDB-lite"/>
    </source>
</evidence>
<dbReference type="Gene3D" id="1.10.101.10">
    <property type="entry name" value="PGBD-like superfamily/PGBD"/>
    <property type="match status" value="1"/>
</dbReference>
<evidence type="ECO:0000256" key="2">
    <source>
        <dbReference type="ARBA" id="ARBA00007553"/>
    </source>
</evidence>
<dbReference type="Pfam" id="PF01471">
    <property type="entry name" value="PG_binding_1"/>
    <property type="match status" value="1"/>
</dbReference>
<keyword evidence="4" id="KW-0378">Hydrolase</keyword>
<dbReference type="InterPro" id="IPR002502">
    <property type="entry name" value="Amidase_domain"/>
</dbReference>
<dbReference type="InterPro" id="IPR051206">
    <property type="entry name" value="NAMLAA_amidase_2"/>
</dbReference>
<evidence type="ECO:0000259" key="7">
    <source>
        <dbReference type="SMART" id="SM00644"/>
    </source>
</evidence>
<evidence type="ECO:0000256" key="1">
    <source>
        <dbReference type="ARBA" id="ARBA00001561"/>
    </source>
</evidence>
<evidence type="ECO:0000313" key="9">
    <source>
        <dbReference type="Proteomes" id="UP001611383"/>
    </source>
</evidence>
<feature type="region of interest" description="Disordered" evidence="6">
    <location>
        <begin position="95"/>
        <end position="114"/>
    </location>
</feature>
<evidence type="ECO:0000256" key="5">
    <source>
        <dbReference type="ARBA" id="ARBA00023316"/>
    </source>
</evidence>
<gene>
    <name evidence="8" type="ORF">F0U60_51725</name>
</gene>
<dbReference type="Proteomes" id="UP001611383">
    <property type="component" value="Chromosome"/>
</dbReference>
<dbReference type="Pfam" id="PF01510">
    <property type="entry name" value="Amidase_2"/>
    <property type="match status" value="1"/>
</dbReference>
<keyword evidence="5" id="KW-0961">Cell wall biogenesis/degradation</keyword>
<feature type="region of interest" description="Disordered" evidence="6">
    <location>
        <begin position="1"/>
        <end position="35"/>
    </location>
</feature>
<dbReference type="InterPro" id="IPR036366">
    <property type="entry name" value="PGBDSf"/>
</dbReference>